<keyword evidence="5 6" id="KW-0472">Membrane</keyword>
<protein>
    <submittedName>
        <fullName evidence="7">YfcC family protein</fullName>
    </submittedName>
</protein>
<comment type="caution">
    <text evidence="7">The sequence shown here is derived from an EMBL/GenBank/DDBJ whole genome shotgun (WGS) entry which is preliminary data.</text>
</comment>
<comment type="subcellular location">
    <subcellularLocation>
        <location evidence="1">Cell membrane</location>
        <topology evidence="1">Multi-pass membrane protein</topology>
    </subcellularLocation>
</comment>
<feature type="transmembrane region" description="Helical" evidence="6">
    <location>
        <begin position="74"/>
        <end position="100"/>
    </location>
</feature>
<keyword evidence="2" id="KW-1003">Cell membrane</keyword>
<feature type="transmembrane region" description="Helical" evidence="6">
    <location>
        <begin position="445"/>
        <end position="468"/>
    </location>
</feature>
<dbReference type="Proteomes" id="UP000623967">
    <property type="component" value="Unassembled WGS sequence"/>
</dbReference>
<evidence type="ECO:0000256" key="2">
    <source>
        <dbReference type="ARBA" id="ARBA00022475"/>
    </source>
</evidence>
<proteinExistence type="predicted"/>
<keyword evidence="4 6" id="KW-1133">Transmembrane helix</keyword>
<feature type="transmembrane region" description="Helical" evidence="6">
    <location>
        <begin position="20"/>
        <end position="38"/>
    </location>
</feature>
<evidence type="ECO:0000256" key="5">
    <source>
        <dbReference type="ARBA" id="ARBA00023136"/>
    </source>
</evidence>
<accession>A0ABS1TUI3</accession>
<evidence type="ECO:0000256" key="6">
    <source>
        <dbReference type="SAM" id="Phobius"/>
    </source>
</evidence>
<reference evidence="7 8" key="1">
    <citation type="submission" date="2021-01" db="EMBL/GenBank/DDBJ databases">
        <title>Genome public.</title>
        <authorList>
            <person name="Liu C."/>
            <person name="Sun Q."/>
        </authorList>
    </citation>
    <scope>NUCLEOTIDE SEQUENCE [LARGE SCALE GENOMIC DNA]</scope>
    <source>
        <strain evidence="7 8">YIM B02564</strain>
    </source>
</reference>
<dbReference type="InterPro" id="IPR018385">
    <property type="entry name" value="C4_dicarb_anaerob_car-like"/>
</dbReference>
<evidence type="ECO:0000256" key="4">
    <source>
        <dbReference type="ARBA" id="ARBA00022989"/>
    </source>
</evidence>
<keyword evidence="3 6" id="KW-0812">Transmembrane</keyword>
<dbReference type="EMBL" id="JAESWB010000362">
    <property type="protein sequence ID" value="MBL4954709.1"/>
    <property type="molecule type" value="Genomic_DNA"/>
</dbReference>
<feature type="transmembrane region" description="Helical" evidence="6">
    <location>
        <begin position="127"/>
        <end position="145"/>
    </location>
</feature>
<dbReference type="InterPro" id="IPR051679">
    <property type="entry name" value="DASS-Related_Transporters"/>
</dbReference>
<gene>
    <name evidence="7" type="ORF">JK635_21355</name>
</gene>
<feature type="transmembrane region" description="Helical" evidence="6">
    <location>
        <begin position="402"/>
        <end position="433"/>
    </location>
</feature>
<feature type="transmembrane region" description="Helical" evidence="6">
    <location>
        <begin position="182"/>
        <end position="200"/>
    </location>
</feature>
<dbReference type="PANTHER" id="PTHR43652">
    <property type="entry name" value="BASIC AMINO ACID ANTIPORTER YFCC-RELATED"/>
    <property type="match status" value="1"/>
</dbReference>
<feature type="transmembrane region" description="Helical" evidence="6">
    <location>
        <begin position="151"/>
        <end position="175"/>
    </location>
</feature>
<sequence length="507" mass="54826">MGKEGVVEKKKKKAFKSPNVYVTLFLIIVFIAILTWIIPGGQYEVNKAGQAVAGTYKQVDSNPQGLWQILMSPIIGMIGGEGITGAIGISLFVMLFGSLLEMMDRSGAIKIALKNITLKNKHNMHKLIAILVIIMGILGTVEGAYEEGFVYMLMIMPVILGIGLDPVVSVAIVVLGTQVGCLASTINPFSVGVASEIAGISPGEGLFMRVIMLIVFLAVTIIFICKYADKVQKNPQLSPQFFRRAEDLKEFPLAEEENVAMTKEQKRVLTLFIGLFVIMIIALIPWDSLNSHWTFFISLNNWLIGIPVIGKILGTDMVPFGQWYFNELSMLILVITYFCGVAMHMKSGEIIDVILKGAGNLVGTALIIPLARGIQVVMNNGLITPTILHLGETSLGSLSPEIFAVVSLLFYLPLAALIPSSTGLAAATMSIMASLSRFANLPEDLVITAYAAALGIAKMIAPTSIVVMTGCQLSHVSYTTWVKYSWKFVVGVIALSAVFLYVGALLV</sequence>
<evidence type="ECO:0000313" key="8">
    <source>
        <dbReference type="Proteomes" id="UP000623967"/>
    </source>
</evidence>
<evidence type="ECO:0000313" key="7">
    <source>
        <dbReference type="EMBL" id="MBL4954709.1"/>
    </source>
</evidence>
<feature type="transmembrane region" description="Helical" evidence="6">
    <location>
        <begin position="268"/>
        <end position="286"/>
    </location>
</feature>
<feature type="transmembrane region" description="Helical" evidence="6">
    <location>
        <begin position="488"/>
        <end position="506"/>
    </location>
</feature>
<name>A0ABS1TUI3_9BACI</name>
<dbReference type="Pfam" id="PF03606">
    <property type="entry name" value="DcuC"/>
    <property type="match status" value="1"/>
</dbReference>
<keyword evidence="8" id="KW-1185">Reference proteome</keyword>
<feature type="transmembrane region" description="Helical" evidence="6">
    <location>
        <begin position="206"/>
        <end position="225"/>
    </location>
</feature>
<dbReference type="RefSeq" id="WP_202655946.1">
    <property type="nucleotide sequence ID" value="NZ_JAESWB010000362.1"/>
</dbReference>
<dbReference type="PANTHER" id="PTHR43652:SF6">
    <property type="entry name" value="ARGININE REPRESSOR"/>
    <property type="match status" value="1"/>
</dbReference>
<evidence type="ECO:0000256" key="1">
    <source>
        <dbReference type="ARBA" id="ARBA00004651"/>
    </source>
</evidence>
<evidence type="ECO:0000256" key="3">
    <source>
        <dbReference type="ARBA" id="ARBA00022692"/>
    </source>
</evidence>
<organism evidence="7 8">
    <name type="scientific">Neobacillus paridis</name>
    <dbReference type="NCBI Taxonomy" id="2803862"/>
    <lineage>
        <taxon>Bacteria</taxon>
        <taxon>Bacillati</taxon>
        <taxon>Bacillota</taxon>
        <taxon>Bacilli</taxon>
        <taxon>Bacillales</taxon>
        <taxon>Bacillaceae</taxon>
        <taxon>Neobacillus</taxon>
    </lineage>
</organism>
<feature type="transmembrane region" description="Helical" evidence="6">
    <location>
        <begin position="325"/>
        <end position="345"/>
    </location>
</feature>